<feature type="region of interest" description="Disordered" evidence="1">
    <location>
        <begin position="1"/>
        <end position="20"/>
    </location>
</feature>
<gene>
    <name evidence="2" type="ORF">LTR78_001928</name>
</gene>
<evidence type="ECO:0000313" key="2">
    <source>
        <dbReference type="EMBL" id="KAK3678630.1"/>
    </source>
</evidence>
<evidence type="ECO:0000256" key="1">
    <source>
        <dbReference type="SAM" id="MobiDB-lite"/>
    </source>
</evidence>
<sequence length="281" mass="31617">MSTASAPVSSAAGSLASPRAQDVPRTFVGGQIHIYYTRRNDHTATPEHVDRVQVMTASFETMQRPISLAQAEELAQELEQLCPEYGDPRDSIMVAGGQGTHRATSHLLSLPEDVVLAFQEAILAVAGHPYEFRFHLTGGCVDVYRAGDDDGFHGDFEPTYNNEEYDESDFDSEDEAYNEVTYRNLVASAAEDMRRYLNVYESEDLRIQREEAEEDEARIDEMEGWTTMHLTSAGQESLEEHLGHPTAYRALVRIRRGFREAREPIGLARQLRYVHLGSDSE</sequence>
<evidence type="ECO:0000313" key="3">
    <source>
        <dbReference type="Proteomes" id="UP001274830"/>
    </source>
</evidence>
<name>A0AAE0WV05_9PEZI</name>
<dbReference type="EMBL" id="JAUTXT010000004">
    <property type="protein sequence ID" value="KAK3678630.1"/>
    <property type="molecule type" value="Genomic_DNA"/>
</dbReference>
<organism evidence="2 3">
    <name type="scientific">Recurvomyces mirabilis</name>
    <dbReference type="NCBI Taxonomy" id="574656"/>
    <lineage>
        <taxon>Eukaryota</taxon>
        <taxon>Fungi</taxon>
        <taxon>Dikarya</taxon>
        <taxon>Ascomycota</taxon>
        <taxon>Pezizomycotina</taxon>
        <taxon>Dothideomycetes</taxon>
        <taxon>Dothideomycetidae</taxon>
        <taxon>Mycosphaerellales</taxon>
        <taxon>Teratosphaeriaceae</taxon>
        <taxon>Recurvomyces</taxon>
    </lineage>
</organism>
<comment type="caution">
    <text evidence="2">The sequence shown here is derived from an EMBL/GenBank/DDBJ whole genome shotgun (WGS) entry which is preliminary data.</text>
</comment>
<reference evidence="2" key="1">
    <citation type="submission" date="2023-07" db="EMBL/GenBank/DDBJ databases">
        <title>Black Yeasts Isolated from many extreme environments.</title>
        <authorList>
            <person name="Coleine C."/>
            <person name="Stajich J.E."/>
            <person name="Selbmann L."/>
        </authorList>
    </citation>
    <scope>NUCLEOTIDE SEQUENCE</scope>
    <source>
        <strain evidence="2">CCFEE 5485</strain>
    </source>
</reference>
<dbReference type="Proteomes" id="UP001274830">
    <property type="component" value="Unassembled WGS sequence"/>
</dbReference>
<protein>
    <submittedName>
        <fullName evidence="2">Uncharacterized protein</fullName>
    </submittedName>
</protein>
<keyword evidence="3" id="KW-1185">Reference proteome</keyword>
<proteinExistence type="predicted"/>
<dbReference type="AlphaFoldDB" id="A0AAE0WV05"/>
<feature type="compositionally biased region" description="Polar residues" evidence="1">
    <location>
        <begin position="1"/>
        <end position="12"/>
    </location>
</feature>
<accession>A0AAE0WV05</accession>